<keyword evidence="7" id="KW-0546">Nucleotide metabolism</keyword>
<dbReference type="SUPFAM" id="SSF51556">
    <property type="entry name" value="Metallo-dependent hydrolases"/>
    <property type="match status" value="1"/>
</dbReference>
<feature type="binding site" evidence="11">
    <location>
        <position position="163"/>
    </location>
    <ligand>
        <name>Zn(2+)</name>
        <dbReference type="ChEBI" id="CHEBI:29105"/>
        <note>catalytic</note>
    </ligand>
</feature>
<evidence type="ECO:0000313" key="13">
    <source>
        <dbReference type="EMBL" id="CAD8240359.1"/>
    </source>
</evidence>
<evidence type="ECO:0000256" key="5">
    <source>
        <dbReference type="ARBA" id="ARBA00022801"/>
    </source>
</evidence>
<reference evidence="13" key="1">
    <citation type="submission" date="2021-01" db="EMBL/GenBank/DDBJ databases">
        <authorList>
            <person name="Corre E."/>
            <person name="Pelletier E."/>
            <person name="Niang G."/>
            <person name="Scheremetjew M."/>
            <person name="Finn R."/>
            <person name="Kale V."/>
            <person name="Holt S."/>
            <person name="Cochrane G."/>
            <person name="Meng A."/>
            <person name="Brown T."/>
            <person name="Cohen L."/>
        </authorList>
    </citation>
    <scope>NUCLEOTIDE SEQUENCE</scope>
    <source>
        <strain evidence="13">RCC1614</strain>
    </source>
</reference>
<dbReference type="GO" id="GO:0046872">
    <property type="term" value="F:metal ion binding"/>
    <property type="evidence" value="ECO:0007669"/>
    <property type="project" value="UniProtKB-KW"/>
</dbReference>
<feature type="binding site" evidence="10">
    <location>
        <begin position="507"/>
        <end position="510"/>
    </location>
    <ligand>
        <name>substrate</name>
    </ligand>
</feature>
<keyword evidence="6 11" id="KW-0862">Zinc</keyword>
<evidence type="ECO:0000256" key="1">
    <source>
        <dbReference type="ARBA" id="ARBA00004955"/>
    </source>
</evidence>
<dbReference type="PANTHER" id="PTHR11359">
    <property type="entry name" value="AMP DEAMINASE"/>
    <property type="match status" value="1"/>
</dbReference>
<feature type="binding site" evidence="11">
    <location>
        <position position="429"/>
    </location>
    <ligand>
        <name>Zn(2+)</name>
        <dbReference type="ChEBI" id="CHEBI:29105"/>
        <note>catalytic</note>
    </ligand>
</feature>
<dbReference type="FunFam" id="3.20.20.140:FF:000035">
    <property type="entry name" value="Probable amp deaminase"/>
    <property type="match status" value="1"/>
</dbReference>
<dbReference type="CDD" id="cd01319">
    <property type="entry name" value="AMPD"/>
    <property type="match status" value="1"/>
</dbReference>
<evidence type="ECO:0000256" key="12">
    <source>
        <dbReference type="SAM" id="MobiDB-lite"/>
    </source>
</evidence>
<feature type="region of interest" description="Disordered" evidence="12">
    <location>
        <begin position="12"/>
        <end position="79"/>
    </location>
</feature>
<dbReference type="PIRSF" id="PIRSF001251">
    <property type="entry name" value="AMP_deaminase_met"/>
    <property type="match status" value="1"/>
</dbReference>
<dbReference type="Gene3D" id="4.10.800.20">
    <property type="match status" value="1"/>
</dbReference>
<dbReference type="EC" id="3.5.4.6" evidence="3"/>
<dbReference type="AlphaFoldDB" id="A0A7R9TNR0"/>
<dbReference type="EMBL" id="HBDY01009626">
    <property type="protein sequence ID" value="CAD8240359.1"/>
    <property type="molecule type" value="Transcribed_RNA"/>
</dbReference>
<comment type="similarity">
    <text evidence="2">Belongs to the metallo-dependent hydrolases superfamily. Adenosine and AMP deaminases family.</text>
</comment>
<dbReference type="FunFam" id="4.10.800.20:FF:000001">
    <property type="entry name" value="AMP deaminase"/>
    <property type="match status" value="1"/>
</dbReference>
<dbReference type="PANTHER" id="PTHR11359:SF0">
    <property type="entry name" value="AMP DEAMINASE"/>
    <property type="match status" value="1"/>
</dbReference>
<evidence type="ECO:0000256" key="11">
    <source>
        <dbReference type="PIRSR" id="PIRSR606329-3"/>
    </source>
</evidence>
<name>A0A7R9TNR0_MICPS</name>
<dbReference type="NCBIfam" id="TIGR01429">
    <property type="entry name" value="AMP_deaminase"/>
    <property type="match status" value="1"/>
</dbReference>
<dbReference type="GO" id="GO:0005829">
    <property type="term" value="C:cytosol"/>
    <property type="evidence" value="ECO:0007669"/>
    <property type="project" value="TreeGrafter"/>
</dbReference>
<organism evidence="13">
    <name type="scientific">Micromonas pusilla</name>
    <name type="common">Picoplanktonic green alga</name>
    <name type="synonym">Chromulina pusilla</name>
    <dbReference type="NCBI Taxonomy" id="38833"/>
    <lineage>
        <taxon>Eukaryota</taxon>
        <taxon>Viridiplantae</taxon>
        <taxon>Chlorophyta</taxon>
        <taxon>Mamiellophyceae</taxon>
        <taxon>Mamiellales</taxon>
        <taxon>Mamiellaceae</taxon>
        <taxon>Micromonas</taxon>
    </lineage>
</organism>
<feature type="binding site" evidence="11">
    <location>
        <position position="506"/>
    </location>
    <ligand>
        <name>Zn(2+)</name>
        <dbReference type="ChEBI" id="CHEBI:29105"/>
        <note>catalytic</note>
    </ligand>
</feature>
<comment type="cofactor">
    <cofactor evidence="11">
        <name>Zn(2+)</name>
        <dbReference type="ChEBI" id="CHEBI:29105"/>
    </cofactor>
    <text evidence="11">Binds 1 zinc ion per subunit.</text>
</comment>
<comment type="catalytic activity">
    <reaction evidence="8">
        <text>AMP + H2O + H(+) = IMP + NH4(+)</text>
        <dbReference type="Rhea" id="RHEA:14777"/>
        <dbReference type="ChEBI" id="CHEBI:15377"/>
        <dbReference type="ChEBI" id="CHEBI:15378"/>
        <dbReference type="ChEBI" id="CHEBI:28938"/>
        <dbReference type="ChEBI" id="CHEBI:58053"/>
        <dbReference type="ChEBI" id="CHEBI:456215"/>
        <dbReference type="EC" id="3.5.4.6"/>
    </reaction>
</comment>
<keyword evidence="5" id="KW-0378">Hydrolase</keyword>
<comment type="pathway">
    <text evidence="1">Purine metabolism; IMP biosynthesis via salvage pathway; IMP from AMP: step 1/1.</text>
</comment>
<feature type="compositionally biased region" description="Low complexity" evidence="12">
    <location>
        <begin position="66"/>
        <end position="79"/>
    </location>
</feature>
<evidence type="ECO:0000256" key="4">
    <source>
        <dbReference type="ARBA" id="ARBA00022723"/>
    </source>
</evidence>
<keyword evidence="4 11" id="KW-0479">Metal-binding</keyword>
<evidence type="ECO:0000256" key="9">
    <source>
        <dbReference type="PIRSR" id="PIRSR606329-1"/>
    </source>
</evidence>
<evidence type="ECO:0000256" key="3">
    <source>
        <dbReference type="ARBA" id="ARBA00012775"/>
    </source>
</evidence>
<gene>
    <name evidence="13" type="ORF">MPUS1402_LOCUS7197</name>
</gene>
<dbReference type="InterPro" id="IPR006329">
    <property type="entry name" value="AMPD"/>
</dbReference>
<dbReference type="GO" id="GO:0032264">
    <property type="term" value="P:IMP salvage"/>
    <property type="evidence" value="ECO:0007669"/>
    <property type="project" value="UniProtKB-UniPathway"/>
</dbReference>
<dbReference type="GO" id="GO:0003876">
    <property type="term" value="F:AMP deaminase activity"/>
    <property type="evidence" value="ECO:0007669"/>
    <property type="project" value="UniProtKB-EC"/>
</dbReference>
<evidence type="ECO:0000256" key="8">
    <source>
        <dbReference type="ARBA" id="ARBA00051746"/>
    </source>
</evidence>
<evidence type="ECO:0000256" key="6">
    <source>
        <dbReference type="ARBA" id="ARBA00022833"/>
    </source>
</evidence>
<dbReference type="InterPro" id="IPR032466">
    <property type="entry name" value="Metal_Hydrolase"/>
</dbReference>
<dbReference type="UniPathway" id="UPA00591">
    <property type="reaction ID" value="UER00663"/>
</dbReference>
<proteinExistence type="inferred from homology"/>
<feature type="active site" description="Proton acceptor" evidence="9">
    <location>
        <position position="451"/>
    </location>
</feature>
<feature type="binding site" evidence="11">
    <location>
        <position position="161"/>
    </location>
    <ligand>
        <name>Zn(2+)</name>
        <dbReference type="ChEBI" id="CHEBI:29105"/>
        <note>catalytic</note>
    </ligand>
</feature>
<evidence type="ECO:0000256" key="10">
    <source>
        <dbReference type="PIRSR" id="PIRSR606329-2"/>
    </source>
</evidence>
<dbReference type="Gene3D" id="3.20.20.140">
    <property type="entry name" value="Metal-dependent hydrolases"/>
    <property type="match status" value="1"/>
</dbReference>
<evidence type="ECO:0000256" key="2">
    <source>
        <dbReference type="ARBA" id="ARBA00006676"/>
    </source>
</evidence>
<dbReference type="GO" id="GO:0046033">
    <property type="term" value="P:AMP metabolic process"/>
    <property type="evidence" value="ECO:0007669"/>
    <property type="project" value="TreeGrafter"/>
</dbReference>
<accession>A0A7R9TNR0</accession>
<evidence type="ECO:0000256" key="7">
    <source>
        <dbReference type="ARBA" id="ARBA00023080"/>
    </source>
</evidence>
<protein>
    <recommendedName>
        <fullName evidence="3">AMP deaminase</fullName>
        <ecNumber evidence="3">3.5.4.6</ecNumber>
    </recommendedName>
</protein>
<feature type="binding site" evidence="10">
    <location>
        <position position="432"/>
    </location>
    <ligand>
        <name>substrate</name>
    </ligand>
</feature>
<sequence length="613" mass="70121">MVAGVMHVYDVHGVDGGSGSSPTSTPGGGPKASEREGVLGTWEPGEGAATPTPPKAKGDAERHQSSRSSRSSRSPLLSLPGDARRTLAFAHPPSATEFFHDMHAVLRVHSYGPSKTFCHKRLLLTEQKFSLHVMLNADREFLAQKEAPHRDFYNVRKVDTHVHHSACMNQKHLLRFIKSKLKREPHEQVIYRDGKFLNLREVFESIGISGYDLNVDTLDMHADKNTFHRFDRFNLKYNPCGQSRLREVFIKQDNLIRGRFLAEITKEVVNDLEANKYAMAEYRISIYGRRMVEWDTLASWVLNNRIYSKNVVWLIQLPRLYNIYRGQGTIQNFQQMLDNIFRPLFEVTVDPSSHPALHHFLQLVVGFDMVDDESKPERRPSKHMRTPEEWDVPHNPAFSYYAYYVYANLYTLNRLRERKGLNTISFRPHAGEAGDIDHLAAAFLLTKNIAHGINLRKSPVLQYLYYLTQIGLNLSPLSNNSLFLDYHRNPFPIFFARGLKVALSTDDPLQIHMTKEPLVEEYSVAAQVWKMSAADLCEIARNSVLNSDFPHEDKRHWVSDTYWLSGAAGNDIKRTNVPSIRMQFRHDVLEAEKTLIEAGVRQATSKGRALQVS</sequence>
<dbReference type="PROSITE" id="PS00485">
    <property type="entry name" value="A_DEAMINASE"/>
    <property type="match status" value="1"/>
</dbReference>
<dbReference type="Pfam" id="PF19326">
    <property type="entry name" value="AMP_deaminase"/>
    <property type="match status" value="1"/>
</dbReference>
<feature type="binding site" evidence="10">
    <location>
        <position position="163"/>
    </location>
    <ligand>
        <name>substrate</name>
    </ligand>
</feature>
<dbReference type="InterPro" id="IPR006650">
    <property type="entry name" value="A/AMP_deam_AS"/>
</dbReference>